<protein>
    <recommendedName>
        <fullName evidence="3">Ribosome maturation factor RimP</fullName>
    </recommendedName>
</protein>
<dbReference type="SUPFAM" id="SSF74942">
    <property type="entry name" value="YhbC-like, C-terminal domain"/>
    <property type="match status" value="1"/>
</dbReference>
<dbReference type="InterPro" id="IPR003728">
    <property type="entry name" value="Ribosome_maturation_RimP"/>
</dbReference>
<dbReference type="EMBL" id="UPXX01000027">
    <property type="protein sequence ID" value="VBB44368.1"/>
    <property type="molecule type" value="Genomic_DNA"/>
</dbReference>
<dbReference type="InterPro" id="IPR028989">
    <property type="entry name" value="RimP_N"/>
</dbReference>
<evidence type="ECO:0000259" key="5">
    <source>
        <dbReference type="Pfam" id="PF17384"/>
    </source>
</evidence>
<dbReference type="Pfam" id="PF17384">
    <property type="entry name" value="DUF150_C"/>
    <property type="match status" value="1"/>
</dbReference>
<comment type="function">
    <text evidence="3">Required for maturation of 30S ribosomal subunits.</text>
</comment>
<dbReference type="CDD" id="cd01734">
    <property type="entry name" value="YlxS_C"/>
    <property type="match status" value="1"/>
</dbReference>
<dbReference type="InterPro" id="IPR036847">
    <property type="entry name" value="RimP_C_sf"/>
</dbReference>
<comment type="subcellular location">
    <subcellularLocation>
        <location evidence="3">Cytoplasm</location>
    </subcellularLocation>
</comment>
<comment type="similarity">
    <text evidence="3">Belongs to the RimP family.</text>
</comment>
<dbReference type="HAMAP" id="MF_01077">
    <property type="entry name" value="RimP"/>
    <property type="match status" value="1"/>
</dbReference>
<evidence type="ECO:0000259" key="4">
    <source>
        <dbReference type="Pfam" id="PF02576"/>
    </source>
</evidence>
<dbReference type="InterPro" id="IPR035956">
    <property type="entry name" value="RimP_N_sf"/>
</dbReference>
<dbReference type="Gene3D" id="3.30.300.70">
    <property type="entry name" value="RimP-like superfamily, N-terminal"/>
    <property type="match status" value="1"/>
</dbReference>
<dbReference type="GO" id="GO:0005829">
    <property type="term" value="C:cytosol"/>
    <property type="evidence" value="ECO:0007669"/>
    <property type="project" value="TreeGrafter"/>
</dbReference>
<dbReference type="GO" id="GO:0000028">
    <property type="term" value="P:ribosomal small subunit assembly"/>
    <property type="evidence" value="ECO:0007669"/>
    <property type="project" value="TreeGrafter"/>
</dbReference>
<feature type="domain" description="Ribosome maturation factor RimP C-terminal" evidence="5">
    <location>
        <begin position="88"/>
        <end position="153"/>
    </location>
</feature>
<evidence type="ECO:0000256" key="3">
    <source>
        <dbReference type="HAMAP-Rule" id="MF_01077"/>
    </source>
</evidence>
<dbReference type="FunFam" id="3.30.300.70:FF:000001">
    <property type="entry name" value="Ribosome maturation factor RimP"/>
    <property type="match status" value="1"/>
</dbReference>
<organism evidence="6">
    <name type="scientific">Uncultured Desulfatiglans sp</name>
    <dbReference type="NCBI Taxonomy" id="1748965"/>
    <lineage>
        <taxon>Bacteria</taxon>
        <taxon>Pseudomonadati</taxon>
        <taxon>Thermodesulfobacteriota</taxon>
        <taxon>Desulfobacteria</taxon>
        <taxon>Desulfatiglandales</taxon>
        <taxon>Desulfatiglandaceae</taxon>
        <taxon>Desulfatiglans</taxon>
        <taxon>environmental samples</taxon>
    </lineage>
</organism>
<evidence type="ECO:0000256" key="2">
    <source>
        <dbReference type="ARBA" id="ARBA00022517"/>
    </source>
</evidence>
<dbReference type="Pfam" id="PF02576">
    <property type="entry name" value="RimP_N"/>
    <property type="match status" value="1"/>
</dbReference>
<dbReference type="PANTHER" id="PTHR33867">
    <property type="entry name" value="RIBOSOME MATURATION FACTOR RIMP"/>
    <property type="match status" value="1"/>
</dbReference>
<evidence type="ECO:0000256" key="1">
    <source>
        <dbReference type="ARBA" id="ARBA00022490"/>
    </source>
</evidence>
<sequence length="155" mass="17598">MSTEKVLEAVEELIDPVLQEQGCELVDLEYLQEGGRWILRIFVDLPGGITLEDCARLSREIGDLLDIRDVIEHEYVLEVSSPGLDRPLRKAEHFEGAVGKRVRIATRSPVEGRKNFQGVLETFTGDILQVAVDKHAFQIPLHMVRKANLIYEFDD</sequence>
<keyword evidence="2 3" id="KW-0690">Ribosome biogenesis</keyword>
<feature type="domain" description="Ribosome maturation factor RimP N-terminal" evidence="4">
    <location>
        <begin position="13"/>
        <end position="85"/>
    </location>
</feature>
<dbReference type="SUPFAM" id="SSF75420">
    <property type="entry name" value="YhbC-like, N-terminal domain"/>
    <property type="match status" value="1"/>
</dbReference>
<accession>A0A653A8T9</accession>
<dbReference type="Gene3D" id="2.30.30.180">
    <property type="entry name" value="Ribosome maturation factor RimP, C-terminal domain"/>
    <property type="match status" value="1"/>
</dbReference>
<dbReference type="InterPro" id="IPR028998">
    <property type="entry name" value="RimP_C"/>
</dbReference>
<dbReference type="GO" id="GO:0006412">
    <property type="term" value="P:translation"/>
    <property type="evidence" value="ECO:0007669"/>
    <property type="project" value="TreeGrafter"/>
</dbReference>
<name>A0A653A8T9_UNCDX</name>
<evidence type="ECO:0000313" key="6">
    <source>
        <dbReference type="EMBL" id="VBB44368.1"/>
    </source>
</evidence>
<proteinExistence type="inferred from homology"/>
<dbReference type="PANTHER" id="PTHR33867:SF1">
    <property type="entry name" value="RIBOSOME MATURATION FACTOR RIMP"/>
    <property type="match status" value="1"/>
</dbReference>
<keyword evidence="1 3" id="KW-0963">Cytoplasm</keyword>
<gene>
    <name evidence="3 6" type="primary">rimP</name>
    <name evidence="6" type="ORF">TRIP_B330474</name>
</gene>
<dbReference type="AlphaFoldDB" id="A0A653A8T9"/>
<reference evidence="6" key="1">
    <citation type="submission" date="2018-07" db="EMBL/GenBank/DDBJ databases">
        <authorList>
            <consortium name="Genoscope - CEA"/>
            <person name="William W."/>
        </authorList>
    </citation>
    <scope>NUCLEOTIDE SEQUENCE</scope>
    <source>
        <strain evidence="6">IK1</strain>
    </source>
</reference>